<evidence type="ECO:0000259" key="2">
    <source>
        <dbReference type="Pfam" id="PF00188"/>
    </source>
</evidence>
<evidence type="ECO:0000313" key="4">
    <source>
        <dbReference type="Proteomes" id="UP001273799"/>
    </source>
</evidence>
<dbReference type="CDD" id="cd05379">
    <property type="entry name" value="CAP_bacterial"/>
    <property type="match status" value="1"/>
</dbReference>
<dbReference type="EMBL" id="JAWNFU010000002">
    <property type="protein sequence ID" value="MDY5153334.1"/>
    <property type="molecule type" value="Genomic_DNA"/>
</dbReference>
<feature type="domain" description="SCP" evidence="2">
    <location>
        <begin position="112"/>
        <end position="209"/>
    </location>
</feature>
<evidence type="ECO:0000313" key="3">
    <source>
        <dbReference type="EMBL" id="MDY5153334.1"/>
    </source>
</evidence>
<dbReference type="SUPFAM" id="SSF55797">
    <property type="entry name" value="PR-1-like"/>
    <property type="match status" value="1"/>
</dbReference>
<dbReference type="Gene3D" id="3.40.33.10">
    <property type="entry name" value="CAP"/>
    <property type="match status" value="1"/>
</dbReference>
<dbReference type="InterPro" id="IPR035940">
    <property type="entry name" value="CAP_sf"/>
</dbReference>
<protein>
    <submittedName>
        <fullName evidence="3">CAP domain-containing protein</fullName>
    </submittedName>
</protein>
<keyword evidence="1" id="KW-0175">Coiled coil</keyword>
<organism evidence="3 4">
    <name type="scientific">Actinobaculum suis</name>
    <dbReference type="NCBI Taxonomy" id="1657"/>
    <lineage>
        <taxon>Bacteria</taxon>
        <taxon>Bacillati</taxon>
        <taxon>Actinomycetota</taxon>
        <taxon>Actinomycetes</taxon>
        <taxon>Actinomycetales</taxon>
        <taxon>Actinomycetaceae</taxon>
        <taxon>Actinobaculum</taxon>
    </lineage>
</organism>
<proteinExistence type="predicted"/>
<name>A0AAW9HTB8_9ACTO</name>
<reference evidence="3" key="1">
    <citation type="submission" date="2023-10" db="EMBL/GenBank/DDBJ databases">
        <title>Whole Genome based description of the genera Actinobaculum and Actinotignum reveals a complex phylogenetic relationship within the species included in the genus Actinotignum.</title>
        <authorList>
            <person name="Jensen C.S."/>
            <person name="Dargis R."/>
            <person name="Kemp M."/>
            <person name="Christensen J.J."/>
        </authorList>
    </citation>
    <scope>NUCLEOTIDE SEQUENCE</scope>
    <source>
        <strain evidence="3">Actinobaculum_suis_CCUG19206T</strain>
    </source>
</reference>
<sequence length="236" mass="25377">MAAVLAIAISGFGGVAQTFAEEPQDPQVENVEQAADAAAVQAAYEATVSARDAIKAKVESAQEAYAQAAAEQAQAQAAYEAATGGKKTHQLVSRDSLNRQEELALAEATIFEYVNGFREQLGIAPVVRVDGTLAEETRDFTQRMADTGVFGHDYSLLPGNDIGRYSRENIVMSTIFTDLENMADLFFELWFNSKDGHYDALIYPRAVAVSEAAALTGLSERDLPAGGRSFDIRSGK</sequence>
<dbReference type="Pfam" id="PF00188">
    <property type="entry name" value="CAP"/>
    <property type="match status" value="1"/>
</dbReference>
<dbReference type="AlphaFoldDB" id="A0AAW9HTB8"/>
<comment type="caution">
    <text evidence="3">The sequence shown here is derived from an EMBL/GenBank/DDBJ whole genome shotgun (WGS) entry which is preliminary data.</text>
</comment>
<dbReference type="InterPro" id="IPR014044">
    <property type="entry name" value="CAP_dom"/>
</dbReference>
<feature type="coiled-coil region" evidence="1">
    <location>
        <begin position="51"/>
        <end position="78"/>
    </location>
</feature>
<gene>
    <name evidence="3" type="ORF">R6G71_04635</name>
</gene>
<dbReference type="RefSeq" id="WP_176764493.1">
    <property type="nucleotide sequence ID" value="NZ_FNAU01000010.1"/>
</dbReference>
<dbReference type="Proteomes" id="UP001273799">
    <property type="component" value="Unassembled WGS sequence"/>
</dbReference>
<accession>A0AAW9HTB8</accession>
<evidence type="ECO:0000256" key="1">
    <source>
        <dbReference type="SAM" id="Coils"/>
    </source>
</evidence>